<dbReference type="Pfam" id="PF01022">
    <property type="entry name" value="HTH_5"/>
    <property type="match status" value="1"/>
</dbReference>
<keyword evidence="1" id="KW-0805">Transcription regulation</keyword>
<dbReference type="EMBL" id="LUCV01000004">
    <property type="protein sequence ID" value="OAI94752.1"/>
    <property type="molecule type" value="Genomic_DNA"/>
</dbReference>
<dbReference type="InterPro" id="IPR001845">
    <property type="entry name" value="HTH_ArsR_DNA-bd_dom"/>
</dbReference>
<gene>
    <name evidence="6" type="ORF">AYO28_06900</name>
</gene>
<dbReference type="SMART" id="SM00418">
    <property type="entry name" value="HTH_ARSR"/>
    <property type="match status" value="1"/>
</dbReference>
<evidence type="ECO:0000256" key="3">
    <source>
        <dbReference type="ARBA" id="ARBA00023163"/>
    </source>
</evidence>
<feature type="domain" description="HTH arsR-type" evidence="4">
    <location>
        <begin position="1"/>
        <end position="87"/>
    </location>
</feature>
<evidence type="ECO:0000259" key="4">
    <source>
        <dbReference type="PROSITE" id="PS50987"/>
    </source>
</evidence>
<dbReference type="NCBIfam" id="NF033788">
    <property type="entry name" value="HTH_metalloreg"/>
    <property type="match status" value="1"/>
</dbReference>
<dbReference type="PANTHER" id="PTHR33154">
    <property type="entry name" value="TRANSCRIPTIONAL REGULATOR, ARSR FAMILY"/>
    <property type="match status" value="1"/>
</dbReference>
<dbReference type="PROSITE" id="PS50987">
    <property type="entry name" value="HTH_ARSR_2"/>
    <property type="match status" value="1"/>
</dbReference>
<dbReference type="PROSITE" id="PS50995">
    <property type="entry name" value="HTH_MARR_2"/>
    <property type="match status" value="1"/>
</dbReference>
<dbReference type="InterPro" id="IPR036388">
    <property type="entry name" value="WH-like_DNA-bd_sf"/>
</dbReference>
<evidence type="ECO:0000313" key="6">
    <source>
        <dbReference type="EMBL" id="OAI94752.1"/>
    </source>
</evidence>
<dbReference type="Pfam" id="PF12802">
    <property type="entry name" value="MarR_2"/>
    <property type="match status" value="1"/>
</dbReference>
<evidence type="ECO:0008006" key="8">
    <source>
        <dbReference type="Google" id="ProtNLM"/>
    </source>
</evidence>
<reference evidence="6 7" key="1">
    <citation type="submission" date="2016-03" db="EMBL/GenBank/DDBJ databases">
        <title>Draft Genome Assembly of Pseudomonas putida strain CBF10-2.</title>
        <authorList>
            <person name="Iyer R.S."/>
            <person name="Damania A."/>
        </authorList>
    </citation>
    <scope>NUCLEOTIDE SEQUENCE [LARGE SCALE GENOMIC DNA]</scope>
    <source>
        <strain evidence="6 7">CBF10-2</strain>
    </source>
</reference>
<dbReference type="GO" id="GO:0003700">
    <property type="term" value="F:DNA-binding transcription factor activity"/>
    <property type="evidence" value="ECO:0007669"/>
    <property type="project" value="InterPro"/>
</dbReference>
<dbReference type="SMART" id="SM00347">
    <property type="entry name" value="HTH_MARR"/>
    <property type="match status" value="1"/>
</dbReference>
<dbReference type="PANTHER" id="PTHR33154:SF33">
    <property type="entry name" value="TRANSCRIPTIONAL REPRESSOR SDPR"/>
    <property type="match status" value="1"/>
</dbReference>
<evidence type="ECO:0000313" key="7">
    <source>
        <dbReference type="Proteomes" id="UP000077752"/>
    </source>
</evidence>
<name>A0A177SUS5_PSEPU</name>
<protein>
    <recommendedName>
        <fullName evidence="8">MarR family transcriptional regulator</fullName>
    </recommendedName>
</protein>
<keyword evidence="2" id="KW-0238">DNA-binding</keyword>
<feature type="domain" description="HTH marR-type" evidence="5">
    <location>
        <begin position="125"/>
        <end position="260"/>
    </location>
</feature>
<sequence length="266" mass="28583">MLGALADATRRGLFEWLAKGPCSVGELTKRATVSRSAVSQHLKVLKDAALVQETRKGQQHIYAVSANARALLLQLSGYALDLGNQASASTHAAPPAPATETPGHAAAAADDVSWGALSDEIEPRAVGLVARVYILGERMQRLFVQTAAKHRLNVGEAMMLGTLKRLGSGTACTPTQLGELSLISLPGIAKRLNHLEALGLVERLVDARDRRSVRVRLTASGREVFQAISQEQFGCNYAAFHRLSSEQQGQLDESVRFLLESLPEPT</sequence>
<organism evidence="6 7">
    <name type="scientific">Pseudomonas putida</name>
    <name type="common">Arthrobacter siderocapsulatus</name>
    <dbReference type="NCBI Taxonomy" id="303"/>
    <lineage>
        <taxon>Bacteria</taxon>
        <taxon>Pseudomonadati</taxon>
        <taxon>Pseudomonadota</taxon>
        <taxon>Gammaproteobacteria</taxon>
        <taxon>Pseudomonadales</taxon>
        <taxon>Pseudomonadaceae</taxon>
        <taxon>Pseudomonas</taxon>
    </lineage>
</organism>
<dbReference type="InterPro" id="IPR036390">
    <property type="entry name" value="WH_DNA-bd_sf"/>
</dbReference>
<dbReference type="SUPFAM" id="SSF46785">
    <property type="entry name" value="Winged helix' DNA-binding domain"/>
    <property type="match status" value="2"/>
</dbReference>
<evidence type="ECO:0000256" key="1">
    <source>
        <dbReference type="ARBA" id="ARBA00023015"/>
    </source>
</evidence>
<dbReference type="CDD" id="cd00090">
    <property type="entry name" value="HTH_ARSR"/>
    <property type="match status" value="1"/>
</dbReference>
<proteinExistence type="predicted"/>
<keyword evidence="3" id="KW-0804">Transcription</keyword>
<dbReference type="InterPro" id="IPR051081">
    <property type="entry name" value="HTH_MetalResp_TranReg"/>
</dbReference>
<evidence type="ECO:0000256" key="2">
    <source>
        <dbReference type="ARBA" id="ARBA00023125"/>
    </source>
</evidence>
<accession>A0A177SUS5</accession>
<dbReference type="Proteomes" id="UP000077752">
    <property type="component" value="Unassembled WGS sequence"/>
</dbReference>
<evidence type="ECO:0000259" key="5">
    <source>
        <dbReference type="PROSITE" id="PS50995"/>
    </source>
</evidence>
<dbReference type="PRINTS" id="PR00778">
    <property type="entry name" value="HTHARSR"/>
</dbReference>
<dbReference type="PRINTS" id="PR00598">
    <property type="entry name" value="HTHMARR"/>
</dbReference>
<dbReference type="InterPro" id="IPR011991">
    <property type="entry name" value="ArsR-like_HTH"/>
</dbReference>
<dbReference type="GO" id="GO:0003677">
    <property type="term" value="F:DNA binding"/>
    <property type="evidence" value="ECO:0007669"/>
    <property type="project" value="UniProtKB-KW"/>
</dbReference>
<dbReference type="InterPro" id="IPR000835">
    <property type="entry name" value="HTH_MarR-typ"/>
</dbReference>
<comment type="caution">
    <text evidence="6">The sequence shown here is derived from an EMBL/GenBank/DDBJ whole genome shotgun (WGS) entry which is preliminary data.</text>
</comment>
<dbReference type="AlphaFoldDB" id="A0A177SUS5"/>
<dbReference type="Gene3D" id="1.10.10.10">
    <property type="entry name" value="Winged helix-like DNA-binding domain superfamily/Winged helix DNA-binding domain"/>
    <property type="match status" value="2"/>
</dbReference>